<keyword evidence="4" id="KW-1185">Reference proteome</keyword>
<dbReference type="RefSeq" id="WP_281913536.1">
    <property type="nucleotide sequence ID" value="NZ_AP026966.1"/>
</dbReference>
<gene>
    <name evidence="3" type="ORF">MasN3_16810</name>
</gene>
<dbReference type="Proteomes" id="UP001163336">
    <property type="component" value="Chromosome"/>
</dbReference>
<feature type="compositionally biased region" description="Low complexity" evidence="1">
    <location>
        <begin position="165"/>
        <end position="176"/>
    </location>
</feature>
<evidence type="ECO:0000256" key="1">
    <source>
        <dbReference type="SAM" id="MobiDB-lite"/>
    </source>
</evidence>
<feature type="compositionally biased region" description="Low complexity" evidence="1">
    <location>
        <begin position="115"/>
        <end position="127"/>
    </location>
</feature>
<dbReference type="EMBL" id="AP026966">
    <property type="protein sequence ID" value="BDT58187.1"/>
    <property type="molecule type" value="Genomic_DNA"/>
</dbReference>
<keyword evidence="2" id="KW-0732">Signal</keyword>
<evidence type="ECO:0000313" key="3">
    <source>
        <dbReference type="EMBL" id="BDT58187.1"/>
    </source>
</evidence>
<evidence type="ECO:0000256" key="2">
    <source>
        <dbReference type="SAM" id="SignalP"/>
    </source>
</evidence>
<name>A0ABN6T7M1_9BURK</name>
<organism evidence="3 4">
    <name type="scientific">Massilia varians</name>
    <dbReference type="NCBI Taxonomy" id="457921"/>
    <lineage>
        <taxon>Bacteria</taxon>
        <taxon>Pseudomonadati</taxon>
        <taxon>Pseudomonadota</taxon>
        <taxon>Betaproteobacteria</taxon>
        <taxon>Burkholderiales</taxon>
        <taxon>Oxalobacteraceae</taxon>
        <taxon>Telluria group</taxon>
        <taxon>Massilia</taxon>
    </lineage>
</organism>
<feature type="compositionally biased region" description="Low complexity" evidence="1">
    <location>
        <begin position="47"/>
        <end position="56"/>
    </location>
</feature>
<feature type="region of interest" description="Disordered" evidence="1">
    <location>
        <begin position="24"/>
        <end position="176"/>
    </location>
</feature>
<accession>A0ABN6T7M1</accession>
<evidence type="ECO:0000313" key="4">
    <source>
        <dbReference type="Proteomes" id="UP001163336"/>
    </source>
</evidence>
<feature type="signal peptide" evidence="2">
    <location>
        <begin position="1"/>
        <end position="21"/>
    </location>
</feature>
<feature type="compositionally biased region" description="Pro residues" evidence="1">
    <location>
        <begin position="105"/>
        <end position="114"/>
    </location>
</feature>
<proteinExistence type="predicted"/>
<feature type="chain" id="PRO_5046255021" evidence="2">
    <location>
        <begin position="22"/>
        <end position="224"/>
    </location>
</feature>
<sequence>MRPIQSVIAVLFALGSAAALAQNQVPAQPPTGKPVDDSASYGPVLDPQQPTAPTTREPTRASTQAAGEARPQAQEERAGQPPVTSKQNDVDPSARPAPGSGQPATPAPPQPQPQPQTQQPKTQQELQGKPERQQHTRKQAQRRPGAVQRIDATPGIPAPAPAPIPRAGAAASSVGPQSSQVVSCVGGTCTDVNGTTYNAGGPGNVAVSSSGRACTTNGTTVQCL</sequence>
<reference evidence="3" key="1">
    <citation type="submission" date="2022-11" db="EMBL/GenBank/DDBJ databases">
        <title>Isolation and characterization of PLA-degrading bacterium Massilia sp. from Antarctic soil.</title>
        <authorList>
            <person name="Sato K."/>
            <person name="Gomez-Fuentes C."/>
            <person name="Ahmad S.A."/>
            <person name="Zulkharnain A."/>
        </authorList>
    </citation>
    <scope>NUCLEOTIDE SEQUENCE</scope>
    <source>
        <strain evidence="3">N-3</strain>
    </source>
</reference>
<protein>
    <submittedName>
        <fullName evidence="3">Uncharacterized protein</fullName>
    </submittedName>
</protein>